<sequence length="127" mass="14197">MVRVYNDTWSGNGNSVPVYTARVHGTRSKPRQDWTLNEFLSLIPRPLKADGHAYHSSSDNTLTRASFTVMKCDVHPADGPKLSARPSMTGWWYCHVSGNLHLNNPDLSPEACSECGHIKCPWCIVED</sequence>
<protein>
    <submittedName>
        <fullName evidence="1">Uncharacterized protein</fullName>
    </submittedName>
</protein>
<proteinExistence type="predicted"/>
<reference evidence="2" key="1">
    <citation type="submission" date="2009-05" db="EMBL/GenBank/DDBJ databases">
        <title>The genome sequence of Ajellomyces capsulatus strain H143.</title>
        <authorList>
            <person name="Champion M."/>
            <person name="Cuomo C.A."/>
            <person name="Ma L.-J."/>
            <person name="Henn M.R."/>
            <person name="Sil A."/>
            <person name="Goldman B."/>
            <person name="Young S.K."/>
            <person name="Kodira C.D."/>
            <person name="Zeng Q."/>
            <person name="Koehrsen M."/>
            <person name="Alvarado L."/>
            <person name="Berlin A.M."/>
            <person name="Borenstein D."/>
            <person name="Chen Z."/>
            <person name="Engels R."/>
            <person name="Freedman E."/>
            <person name="Gellesch M."/>
            <person name="Goldberg J."/>
            <person name="Griggs A."/>
            <person name="Gujja S."/>
            <person name="Heiman D.I."/>
            <person name="Hepburn T.A."/>
            <person name="Howarth C."/>
            <person name="Jen D."/>
            <person name="Larson L."/>
            <person name="Lewis B."/>
            <person name="Mehta T."/>
            <person name="Park D."/>
            <person name="Pearson M."/>
            <person name="Roberts A."/>
            <person name="Saif S."/>
            <person name="Shea T.D."/>
            <person name="Shenoy N."/>
            <person name="Sisk P."/>
            <person name="Stolte C."/>
            <person name="Sykes S."/>
            <person name="Walk T."/>
            <person name="White J."/>
            <person name="Yandava C."/>
            <person name="Klein B."/>
            <person name="McEwen J.G."/>
            <person name="Puccia R."/>
            <person name="Goldman G.H."/>
            <person name="Felipe M.S."/>
            <person name="Nino-Vega G."/>
            <person name="San-Blas G."/>
            <person name="Taylor J.W."/>
            <person name="Mendoza L."/>
            <person name="Galagan J.E."/>
            <person name="Nusbaum C."/>
            <person name="Birren B.W."/>
        </authorList>
    </citation>
    <scope>NUCLEOTIDE SEQUENCE [LARGE SCALE GENOMIC DNA]</scope>
    <source>
        <strain evidence="2">H143</strain>
    </source>
</reference>
<dbReference type="VEuPathDB" id="FungiDB:HCDG_04990"/>
<evidence type="ECO:0000313" key="1">
    <source>
        <dbReference type="EMBL" id="EER41344.1"/>
    </source>
</evidence>
<dbReference type="EMBL" id="GG692424">
    <property type="protein sequence ID" value="EER41344.1"/>
    <property type="molecule type" value="Genomic_DNA"/>
</dbReference>
<dbReference type="OMA" id="SWCIVEE"/>
<accession>C6HEX3</accession>
<organism evidence="1 2">
    <name type="scientific">Ajellomyces capsulatus (strain H143)</name>
    <name type="common">Darling's disease fungus</name>
    <name type="synonym">Histoplasma capsulatum</name>
    <dbReference type="NCBI Taxonomy" id="544712"/>
    <lineage>
        <taxon>Eukaryota</taxon>
        <taxon>Fungi</taxon>
        <taxon>Dikarya</taxon>
        <taxon>Ascomycota</taxon>
        <taxon>Pezizomycotina</taxon>
        <taxon>Eurotiomycetes</taxon>
        <taxon>Eurotiomycetidae</taxon>
        <taxon>Onygenales</taxon>
        <taxon>Ajellomycetaceae</taxon>
        <taxon>Histoplasma</taxon>
    </lineage>
</organism>
<dbReference type="OrthoDB" id="4175370at2759"/>
<dbReference type="HOGENOM" id="CLU_1969900_0_0_1"/>
<gene>
    <name evidence="1" type="ORF">HCDG_04990</name>
</gene>
<dbReference type="AlphaFoldDB" id="C6HEX3"/>
<name>C6HEX3_AJECH</name>
<dbReference type="Proteomes" id="UP000002624">
    <property type="component" value="Unassembled WGS sequence"/>
</dbReference>
<evidence type="ECO:0000313" key="2">
    <source>
        <dbReference type="Proteomes" id="UP000002624"/>
    </source>
</evidence>